<reference evidence="6" key="1">
    <citation type="journal article" date="2019" name="Int. J. Syst. Evol. Microbiol.">
        <title>The Global Catalogue of Microorganisms (GCM) 10K type strain sequencing project: providing services to taxonomists for standard genome sequencing and annotation.</title>
        <authorList>
            <consortium name="The Broad Institute Genomics Platform"/>
            <consortium name="The Broad Institute Genome Sequencing Center for Infectious Disease"/>
            <person name="Wu L."/>
            <person name="Ma J."/>
        </authorList>
    </citation>
    <scope>NUCLEOTIDE SEQUENCE [LARGE SCALE GENOMIC DNA]</scope>
    <source>
        <strain evidence="6">KCTC 32514</strain>
    </source>
</reference>
<proteinExistence type="predicted"/>
<accession>A0ABW6A049</accession>
<gene>
    <name evidence="5" type="ORF">ACFS29_17240</name>
</gene>
<evidence type="ECO:0000259" key="4">
    <source>
        <dbReference type="Pfam" id="PF18962"/>
    </source>
</evidence>
<sequence length="594" mass="64811">MKKHYFLLLLVLPLLVQAQTVEFESTLTADLSGYTGVPEFAGLGEYEIFLDTDNGVLDKPIILIDGFDPGDTRTISGLYGLLDFNGSQGDQNLGDLVRAEGFDVVVLNFPSYFRLSDNTLLNIDDATDTNADTIIDEADYPGSTLVNGGADFIERNSMLLVDLINTLNADKVGDEDLVIIGPSMGGLISRFALNYMENNSQDHETRLWISFDAPHLGANVPLGFQHQFNFLGFGLGEDLNIVALQGVVDGLLKSPAAKQLLVDHFESHLLSGSDVEFDPTKLLPEAHPYRNVFLNNIGGYPQNTRNVSMINGSGIGSPYQSIANTPVTPGFAALNLQNLPLPDVPPLSDVTATININLTPATADGEQVISKLLVQGFFIFPITLIDVEVEAQAPSFSDGVDAASGGLFNLGGFTEGLGGNPLIDSFLTSLLLDKFSFIPSVSGMALEITNDEIDWYHDINLGTPGSSGDTTNTTPFVNWYMPDDNENHVQLTEQNVAFALSEIMPETLSNVEFENFATLKIEKNPIDNELTILSNKVVNNATISLIDITGKIVYQSIQTLDRRLTLPLYLDSGMYILNIETQYNFKYRTKVIVK</sequence>
<evidence type="ECO:0000313" key="6">
    <source>
        <dbReference type="Proteomes" id="UP001597548"/>
    </source>
</evidence>
<dbReference type="EMBL" id="JBHUOS010000014">
    <property type="protein sequence ID" value="MFD2917402.1"/>
    <property type="molecule type" value="Genomic_DNA"/>
</dbReference>
<evidence type="ECO:0000259" key="3">
    <source>
        <dbReference type="Pfam" id="PF05057"/>
    </source>
</evidence>
<feature type="domain" description="Secretion system C-terminal sorting" evidence="4">
    <location>
        <begin position="524"/>
        <end position="593"/>
    </location>
</feature>
<name>A0ABW6A049_9FLAO</name>
<dbReference type="NCBIfam" id="TIGR04183">
    <property type="entry name" value="Por_Secre_tail"/>
    <property type="match status" value="1"/>
</dbReference>
<dbReference type="InterPro" id="IPR026444">
    <property type="entry name" value="Secre_tail"/>
</dbReference>
<keyword evidence="6" id="KW-1185">Reference proteome</keyword>
<dbReference type="Gene3D" id="3.40.50.1820">
    <property type="entry name" value="alpha/beta hydrolase"/>
    <property type="match status" value="1"/>
</dbReference>
<keyword evidence="1 2" id="KW-0732">Signal</keyword>
<dbReference type="RefSeq" id="WP_194508914.1">
    <property type="nucleotide sequence ID" value="NZ_JADILU010000006.1"/>
</dbReference>
<evidence type="ECO:0000256" key="1">
    <source>
        <dbReference type="ARBA" id="ARBA00022729"/>
    </source>
</evidence>
<dbReference type="InterPro" id="IPR007751">
    <property type="entry name" value="DUF676_lipase-like"/>
</dbReference>
<comment type="caution">
    <text evidence="5">The sequence shown here is derived from an EMBL/GenBank/DDBJ whole genome shotgun (WGS) entry which is preliminary data.</text>
</comment>
<organism evidence="5 6">
    <name type="scientific">Psychroserpens luteus</name>
    <dbReference type="NCBI Taxonomy" id="1434066"/>
    <lineage>
        <taxon>Bacteria</taxon>
        <taxon>Pseudomonadati</taxon>
        <taxon>Bacteroidota</taxon>
        <taxon>Flavobacteriia</taxon>
        <taxon>Flavobacteriales</taxon>
        <taxon>Flavobacteriaceae</taxon>
        <taxon>Psychroserpens</taxon>
    </lineage>
</organism>
<dbReference type="Proteomes" id="UP001597548">
    <property type="component" value="Unassembled WGS sequence"/>
</dbReference>
<dbReference type="InterPro" id="IPR029058">
    <property type="entry name" value="AB_hydrolase_fold"/>
</dbReference>
<evidence type="ECO:0000313" key="5">
    <source>
        <dbReference type="EMBL" id="MFD2917402.1"/>
    </source>
</evidence>
<feature type="chain" id="PRO_5046755332" evidence="2">
    <location>
        <begin position="19"/>
        <end position="594"/>
    </location>
</feature>
<dbReference type="SUPFAM" id="SSF53474">
    <property type="entry name" value="alpha/beta-Hydrolases"/>
    <property type="match status" value="1"/>
</dbReference>
<feature type="domain" description="DUF676" evidence="3">
    <location>
        <begin position="163"/>
        <end position="220"/>
    </location>
</feature>
<evidence type="ECO:0000256" key="2">
    <source>
        <dbReference type="SAM" id="SignalP"/>
    </source>
</evidence>
<dbReference type="Pfam" id="PF05057">
    <property type="entry name" value="DUF676"/>
    <property type="match status" value="1"/>
</dbReference>
<protein>
    <submittedName>
        <fullName evidence="5">T9SS type A sorting domain-containing protein</fullName>
    </submittedName>
</protein>
<feature type="signal peptide" evidence="2">
    <location>
        <begin position="1"/>
        <end position="18"/>
    </location>
</feature>
<dbReference type="Pfam" id="PF18962">
    <property type="entry name" value="Por_Secre_tail"/>
    <property type="match status" value="1"/>
</dbReference>